<sequence length="285" mass="32122">MANTSEFKAVFNDTKWSDDFYRFLQVIFHLYPEDKFHQLIKEETAAGKTDEEIYKAVQSKLKSIKPFLSELTYALPALKKQKKEIVRQTLELLGDVKQINGYAEIGSTGRYISQLRKQTKVTGPIYLINDLASTNSPGDIMERGQLGKLGTFVDIDGYESIASSIIPDASLDVVTCYIGLHHCPVAKLDGFVKSIKRILRHGGSFVIRDHDVKTPGMATFVSLVHTVFNVGLNETWEFEAKDFKNFKPADEWAAMIEQAGFKDAGKRILQDKDPSDNTLMLFTKI</sequence>
<keyword evidence="2" id="KW-0808">Transferase</keyword>
<dbReference type="SUPFAM" id="SSF53335">
    <property type="entry name" value="S-adenosyl-L-methionine-dependent methyltransferases"/>
    <property type="match status" value="1"/>
</dbReference>
<keyword evidence="2" id="KW-0489">Methyltransferase</keyword>
<gene>
    <name evidence="2" type="ORF">Mucpa_6347</name>
</gene>
<keyword evidence="3" id="KW-1185">Reference proteome</keyword>
<dbReference type="STRING" id="714943.Mucpa_6347"/>
<evidence type="ECO:0000259" key="1">
    <source>
        <dbReference type="Pfam" id="PF08241"/>
    </source>
</evidence>
<proteinExistence type="predicted"/>
<dbReference type="InterPro" id="IPR029063">
    <property type="entry name" value="SAM-dependent_MTases_sf"/>
</dbReference>
<dbReference type="AlphaFoldDB" id="H1Y5Y1"/>
<dbReference type="HOGENOM" id="CLU_975980_0_0_10"/>
<organism evidence="2 3">
    <name type="scientific">Mucilaginibacter paludis DSM 18603</name>
    <dbReference type="NCBI Taxonomy" id="714943"/>
    <lineage>
        <taxon>Bacteria</taxon>
        <taxon>Pseudomonadati</taxon>
        <taxon>Bacteroidota</taxon>
        <taxon>Sphingobacteriia</taxon>
        <taxon>Sphingobacteriales</taxon>
        <taxon>Sphingobacteriaceae</taxon>
        <taxon>Mucilaginibacter</taxon>
    </lineage>
</organism>
<dbReference type="GO" id="GO:0032259">
    <property type="term" value="P:methylation"/>
    <property type="evidence" value="ECO:0007669"/>
    <property type="project" value="UniProtKB-KW"/>
</dbReference>
<dbReference type="Proteomes" id="UP000002774">
    <property type="component" value="Chromosome"/>
</dbReference>
<dbReference type="eggNOG" id="COG4798">
    <property type="taxonomic scope" value="Bacteria"/>
</dbReference>
<dbReference type="OrthoDB" id="1493020at2"/>
<accession>H1Y5Y1</accession>
<name>H1Y5Y1_9SPHI</name>
<reference evidence="2" key="1">
    <citation type="submission" date="2011-09" db="EMBL/GenBank/DDBJ databases">
        <title>The permanent draft genome of Mucilaginibacter paludis DSM 18603.</title>
        <authorList>
            <consortium name="US DOE Joint Genome Institute (JGI-PGF)"/>
            <person name="Lucas S."/>
            <person name="Han J."/>
            <person name="Lapidus A."/>
            <person name="Bruce D."/>
            <person name="Goodwin L."/>
            <person name="Pitluck S."/>
            <person name="Peters L."/>
            <person name="Kyrpides N."/>
            <person name="Mavromatis K."/>
            <person name="Ivanova N."/>
            <person name="Mikhailova N."/>
            <person name="Held B."/>
            <person name="Detter J.C."/>
            <person name="Tapia R."/>
            <person name="Han C."/>
            <person name="Land M."/>
            <person name="Hauser L."/>
            <person name="Markowitz V."/>
            <person name="Cheng J.-F."/>
            <person name="Hugenholtz P."/>
            <person name="Woyke T."/>
            <person name="Wu D."/>
            <person name="Tindall B."/>
            <person name="Brambilla E."/>
            <person name="Klenk H.-P."/>
            <person name="Eisen J.A."/>
        </authorList>
    </citation>
    <scope>NUCLEOTIDE SEQUENCE [LARGE SCALE GENOMIC DNA]</scope>
    <source>
        <strain evidence="2">DSM 18603</strain>
    </source>
</reference>
<evidence type="ECO:0000313" key="3">
    <source>
        <dbReference type="Proteomes" id="UP000002774"/>
    </source>
</evidence>
<dbReference type="Gene3D" id="3.40.50.150">
    <property type="entry name" value="Vaccinia Virus protein VP39"/>
    <property type="match status" value="1"/>
</dbReference>
<dbReference type="GO" id="GO:0008757">
    <property type="term" value="F:S-adenosylmethionine-dependent methyltransferase activity"/>
    <property type="evidence" value="ECO:0007669"/>
    <property type="project" value="InterPro"/>
</dbReference>
<dbReference type="RefSeq" id="WP_008512106.1">
    <property type="nucleotide sequence ID" value="NZ_CM001403.1"/>
</dbReference>
<dbReference type="Pfam" id="PF08241">
    <property type="entry name" value="Methyltransf_11"/>
    <property type="match status" value="1"/>
</dbReference>
<dbReference type="InterPro" id="IPR013216">
    <property type="entry name" value="Methyltransf_11"/>
</dbReference>
<feature type="domain" description="Methyltransferase type 11" evidence="1">
    <location>
        <begin position="166"/>
        <end position="207"/>
    </location>
</feature>
<evidence type="ECO:0000313" key="2">
    <source>
        <dbReference type="EMBL" id="EHQ30403.1"/>
    </source>
</evidence>
<dbReference type="EMBL" id="CM001403">
    <property type="protein sequence ID" value="EHQ30403.1"/>
    <property type="molecule type" value="Genomic_DNA"/>
</dbReference>
<protein>
    <submittedName>
        <fullName evidence="2">Methyltransferase type 11</fullName>
    </submittedName>
</protein>